<feature type="chain" id="PRO_5047029599" evidence="2">
    <location>
        <begin position="24"/>
        <end position="126"/>
    </location>
</feature>
<feature type="transmembrane region" description="Helical" evidence="1">
    <location>
        <begin position="98"/>
        <end position="116"/>
    </location>
</feature>
<keyword evidence="2" id="KW-0732">Signal</keyword>
<keyword evidence="1" id="KW-1133">Transmembrane helix</keyword>
<dbReference type="EMBL" id="JBHTAC010000004">
    <property type="protein sequence ID" value="MFC7242114.1"/>
    <property type="molecule type" value="Genomic_DNA"/>
</dbReference>
<dbReference type="Proteomes" id="UP001596392">
    <property type="component" value="Unassembled WGS sequence"/>
</dbReference>
<feature type="signal peptide" evidence="2">
    <location>
        <begin position="1"/>
        <end position="23"/>
    </location>
</feature>
<comment type="caution">
    <text evidence="3">The sequence shown here is derived from an EMBL/GenBank/DDBJ whole genome shotgun (WGS) entry which is preliminary data.</text>
</comment>
<keyword evidence="1" id="KW-0472">Membrane</keyword>
<dbReference type="Pfam" id="PF19728">
    <property type="entry name" value="DUF6220"/>
    <property type="match status" value="1"/>
</dbReference>
<evidence type="ECO:0000256" key="1">
    <source>
        <dbReference type="SAM" id="Phobius"/>
    </source>
</evidence>
<dbReference type="InterPro" id="IPR046192">
    <property type="entry name" value="DUF6220"/>
</dbReference>
<dbReference type="RefSeq" id="WP_376805542.1">
    <property type="nucleotide sequence ID" value="NZ_JBHTAC010000004.1"/>
</dbReference>
<reference evidence="4" key="1">
    <citation type="journal article" date="2019" name="Int. J. Syst. Evol. Microbiol.">
        <title>The Global Catalogue of Microorganisms (GCM) 10K type strain sequencing project: providing services to taxonomists for standard genome sequencing and annotation.</title>
        <authorList>
            <consortium name="The Broad Institute Genomics Platform"/>
            <consortium name="The Broad Institute Genome Sequencing Center for Infectious Disease"/>
            <person name="Wu L."/>
            <person name="Ma J."/>
        </authorList>
    </citation>
    <scope>NUCLEOTIDE SEQUENCE [LARGE SCALE GENOMIC DNA]</scope>
    <source>
        <strain evidence="4">CGMCC 1.9106</strain>
    </source>
</reference>
<sequence length="126" mass="12810">MRKAFAALAALLLLVVVAEFYFAASGAADPDGSSYRPHHVLGYVIFLLPLVMAAVGALGRLPGRLIGLAALVAGLTAVQVVIAKLARALGDTAGPLVFGLHAVNGLAMVAVVGLLARQAWVLTKAA</sequence>
<evidence type="ECO:0000313" key="3">
    <source>
        <dbReference type="EMBL" id="MFC7242114.1"/>
    </source>
</evidence>
<protein>
    <submittedName>
        <fullName evidence="3">DUF6220 domain-containing protein</fullName>
    </submittedName>
</protein>
<evidence type="ECO:0000256" key="2">
    <source>
        <dbReference type="SAM" id="SignalP"/>
    </source>
</evidence>
<keyword evidence="4" id="KW-1185">Reference proteome</keyword>
<organism evidence="3 4">
    <name type="scientific">Catellatospora aurea</name>
    <dbReference type="NCBI Taxonomy" id="1337874"/>
    <lineage>
        <taxon>Bacteria</taxon>
        <taxon>Bacillati</taxon>
        <taxon>Actinomycetota</taxon>
        <taxon>Actinomycetes</taxon>
        <taxon>Micromonosporales</taxon>
        <taxon>Micromonosporaceae</taxon>
        <taxon>Catellatospora</taxon>
    </lineage>
</organism>
<keyword evidence="1" id="KW-0812">Transmembrane</keyword>
<name>A0ABW2GQ94_9ACTN</name>
<proteinExistence type="predicted"/>
<gene>
    <name evidence="3" type="ORF">ACFQO7_06425</name>
</gene>
<accession>A0ABW2GQ94</accession>
<feature type="transmembrane region" description="Helical" evidence="1">
    <location>
        <begin position="65"/>
        <end position="86"/>
    </location>
</feature>
<evidence type="ECO:0000313" key="4">
    <source>
        <dbReference type="Proteomes" id="UP001596392"/>
    </source>
</evidence>
<feature type="transmembrane region" description="Helical" evidence="1">
    <location>
        <begin position="38"/>
        <end position="58"/>
    </location>
</feature>